<accession>A0A5R9EP75</accession>
<evidence type="ECO:0008006" key="3">
    <source>
        <dbReference type="Google" id="ProtNLM"/>
    </source>
</evidence>
<evidence type="ECO:0000313" key="1">
    <source>
        <dbReference type="EMBL" id="TLQ49280.1"/>
    </source>
</evidence>
<comment type="caution">
    <text evidence="1">The sequence shown here is derived from an EMBL/GenBank/DDBJ whole genome shotgun (WGS) entry which is preliminary data.</text>
</comment>
<gene>
    <name evidence="1" type="ORF">FEZ33_01200</name>
</gene>
<protein>
    <recommendedName>
        <fullName evidence="3">Phage protein, HK97 gp10 family</fullName>
    </recommendedName>
</protein>
<reference evidence="1 2" key="1">
    <citation type="submission" date="2019-05" db="EMBL/GenBank/DDBJ databases">
        <title>The metagenome of a microbial culture collection derived from dairy environment covers the genomic content of the human microbiome.</title>
        <authorList>
            <person name="Roder T."/>
            <person name="Wuthrich D."/>
            <person name="Sattari Z."/>
            <person name="Von Ah U."/>
            <person name="Bar C."/>
            <person name="Ronchi F."/>
            <person name="Macpherson A.J."/>
            <person name="Ganal-Vonarburg S.C."/>
            <person name="Bruggmann R."/>
            <person name="Vergeres G."/>
        </authorList>
    </citation>
    <scope>NUCLEOTIDE SEQUENCE [LARGE SCALE GENOMIC DNA]</scope>
    <source>
        <strain evidence="1 2">FAM 24227</strain>
    </source>
</reference>
<evidence type="ECO:0000313" key="2">
    <source>
        <dbReference type="Proteomes" id="UP000306420"/>
    </source>
</evidence>
<name>A0A5R9EP75_9LACT</name>
<dbReference type="Proteomes" id="UP000306420">
    <property type="component" value="Unassembled WGS sequence"/>
</dbReference>
<dbReference type="RefSeq" id="WP_138403562.1">
    <property type="nucleotide sequence ID" value="NZ_VBSP01000002.1"/>
</dbReference>
<organism evidence="1 2">
    <name type="scientific">Ruoffia tabacinasalis</name>
    <dbReference type="NCBI Taxonomy" id="87458"/>
    <lineage>
        <taxon>Bacteria</taxon>
        <taxon>Bacillati</taxon>
        <taxon>Bacillota</taxon>
        <taxon>Bacilli</taxon>
        <taxon>Lactobacillales</taxon>
        <taxon>Aerococcaceae</taxon>
        <taxon>Ruoffia</taxon>
    </lineage>
</organism>
<dbReference type="EMBL" id="VBSP01000002">
    <property type="protein sequence ID" value="TLQ49280.1"/>
    <property type="molecule type" value="Genomic_DNA"/>
</dbReference>
<sequence>MSSTFGFEEAIQDTEKLLYGAETVHLVYEDSADKLQARTVEIASSKGLEVTGKGVAGIETIVDSNGFKLGWGPRPNLHLYFHEIGTYKDPPRTHVRPAVDELETEIQDDIQNKLTEGV</sequence>
<dbReference type="AlphaFoldDB" id="A0A5R9EP75"/>
<dbReference type="OrthoDB" id="3010349at2"/>
<proteinExistence type="predicted"/>